<name>A0A1T5FXR6_9SPHN</name>
<dbReference type="Pfam" id="PF01575">
    <property type="entry name" value="MaoC_dehydratas"/>
    <property type="match status" value="1"/>
</dbReference>
<accession>A0A1T5FXR6</accession>
<dbReference type="PANTHER" id="PTHR43664">
    <property type="entry name" value="MONOAMINE OXIDASE-RELATED"/>
    <property type="match status" value="1"/>
</dbReference>
<dbReference type="Proteomes" id="UP000189818">
    <property type="component" value="Unassembled WGS sequence"/>
</dbReference>
<reference evidence="3" key="1">
    <citation type="submission" date="2017-02" db="EMBL/GenBank/DDBJ databases">
        <authorList>
            <person name="Varghese N."/>
            <person name="Submissions S."/>
        </authorList>
    </citation>
    <scope>NUCLEOTIDE SEQUENCE [LARGE SCALE GENOMIC DNA]</scope>
    <source>
        <strain evidence="3">UM2</strain>
    </source>
</reference>
<protein>
    <submittedName>
        <fullName evidence="2">Acyl dehydratase</fullName>
    </submittedName>
</protein>
<dbReference type="Gene3D" id="3.10.129.10">
    <property type="entry name" value="Hotdog Thioesterase"/>
    <property type="match status" value="1"/>
</dbReference>
<dbReference type="AlphaFoldDB" id="A0A1T5FXR6"/>
<feature type="domain" description="MaoC-like" evidence="1">
    <location>
        <begin position="23"/>
        <end position="122"/>
    </location>
</feature>
<evidence type="ECO:0000313" key="3">
    <source>
        <dbReference type="Proteomes" id="UP000189818"/>
    </source>
</evidence>
<organism evidence="2 3">
    <name type="scientific">Rhizorhabdus histidinilytica</name>
    <dbReference type="NCBI Taxonomy" id="439228"/>
    <lineage>
        <taxon>Bacteria</taxon>
        <taxon>Pseudomonadati</taxon>
        <taxon>Pseudomonadota</taxon>
        <taxon>Alphaproteobacteria</taxon>
        <taxon>Sphingomonadales</taxon>
        <taxon>Sphingomonadaceae</taxon>
        <taxon>Rhizorhabdus</taxon>
    </lineage>
</organism>
<keyword evidence="3" id="KW-1185">Reference proteome</keyword>
<dbReference type="CDD" id="cd03454">
    <property type="entry name" value="YdeM"/>
    <property type="match status" value="1"/>
</dbReference>
<dbReference type="InterPro" id="IPR029069">
    <property type="entry name" value="HotDog_dom_sf"/>
</dbReference>
<dbReference type="InterPro" id="IPR052342">
    <property type="entry name" value="MCH/BMMD"/>
</dbReference>
<sequence>MTDHDAPFVPARPTRCFEDLAVGEARRSEPRLVTEAEILAFARQWDPQWFHSDADLARQSVFGEVVASGIHTLALWRQMDHEINSDIDFVCGVGWDEVRMKKAVRAGDSIHVTSEIVELRPSASRADRGTAITRYAVVNQRGEEAVSFLSINLVYTRAGRERAESSASTSA</sequence>
<evidence type="ECO:0000259" key="1">
    <source>
        <dbReference type="Pfam" id="PF01575"/>
    </source>
</evidence>
<evidence type="ECO:0000313" key="2">
    <source>
        <dbReference type="EMBL" id="SKC00956.1"/>
    </source>
</evidence>
<dbReference type="InterPro" id="IPR002539">
    <property type="entry name" value="MaoC-like_dom"/>
</dbReference>
<gene>
    <name evidence="2" type="ORF">SAMN06295920_11130</name>
</gene>
<proteinExistence type="predicted"/>
<dbReference type="EMBL" id="FUYM01000011">
    <property type="protein sequence ID" value="SKC00956.1"/>
    <property type="molecule type" value="Genomic_DNA"/>
</dbReference>
<dbReference type="STRING" id="439228.SAMN06295920_11130"/>
<dbReference type="OrthoDB" id="9797938at2"/>
<dbReference type="PANTHER" id="PTHR43664:SF1">
    <property type="entry name" value="BETA-METHYLMALYL-COA DEHYDRATASE"/>
    <property type="match status" value="1"/>
</dbReference>
<dbReference type="RefSeq" id="WP_079650046.1">
    <property type="nucleotide sequence ID" value="NZ_FUYM01000011.1"/>
</dbReference>
<dbReference type="SUPFAM" id="SSF54637">
    <property type="entry name" value="Thioesterase/thiol ester dehydrase-isomerase"/>
    <property type="match status" value="1"/>
</dbReference>